<dbReference type="SUPFAM" id="SSF52540">
    <property type="entry name" value="P-loop containing nucleoside triphosphate hydrolases"/>
    <property type="match status" value="1"/>
</dbReference>
<evidence type="ECO:0000256" key="3">
    <source>
        <dbReference type="ARBA" id="ARBA00022840"/>
    </source>
</evidence>
<evidence type="ECO:0000259" key="4">
    <source>
        <dbReference type="PROSITE" id="PS50893"/>
    </source>
</evidence>
<keyword evidence="1" id="KW-0813">Transport</keyword>
<dbReference type="InterPro" id="IPR003593">
    <property type="entry name" value="AAA+_ATPase"/>
</dbReference>
<dbReference type="AlphaFoldDB" id="A0A926NG34"/>
<protein>
    <submittedName>
        <fullName evidence="5">ABC transporter ATP-binding protein</fullName>
    </submittedName>
</protein>
<dbReference type="PROSITE" id="PS50893">
    <property type="entry name" value="ABC_TRANSPORTER_2"/>
    <property type="match status" value="1"/>
</dbReference>
<evidence type="ECO:0000256" key="1">
    <source>
        <dbReference type="ARBA" id="ARBA00022448"/>
    </source>
</evidence>
<evidence type="ECO:0000313" key="6">
    <source>
        <dbReference type="Proteomes" id="UP000626844"/>
    </source>
</evidence>
<keyword evidence="2" id="KW-0547">Nucleotide-binding</keyword>
<dbReference type="Pfam" id="PF00005">
    <property type="entry name" value="ABC_tran"/>
    <property type="match status" value="1"/>
</dbReference>
<accession>A0A926NG34</accession>
<dbReference type="Gene3D" id="3.40.50.300">
    <property type="entry name" value="P-loop containing nucleotide triphosphate hydrolases"/>
    <property type="match status" value="1"/>
</dbReference>
<name>A0A926NG34_9BACI</name>
<proteinExistence type="predicted"/>
<dbReference type="InterPro" id="IPR003439">
    <property type="entry name" value="ABC_transporter-like_ATP-bd"/>
</dbReference>
<gene>
    <name evidence="5" type="ORF">IC621_10375</name>
</gene>
<keyword evidence="6" id="KW-1185">Reference proteome</keyword>
<dbReference type="InterPro" id="IPR027417">
    <property type="entry name" value="P-loop_NTPase"/>
</dbReference>
<comment type="caution">
    <text evidence="5">The sequence shown here is derived from an EMBL/GenBank/DDBJ whole genome shotgun (WGS) entry which is preliminary data.</text>
</comment>
<dbReference type="GO" id="GO:0016887">
    <property type="term" value="F:ATP hydrolysis activity"/>
    <property type="evidence" value="ECO:0007669"/>
    <property type="project" value="InterPro"/>
</dbReference>
<feature type="domain" description="ABC transporter" evidence="4">
    <location>
        <begin position="4"/>
        <end position="229"/>
    </location>
</feature>
<keyword evidence="3 5" id="KW-0067">ATP-binding</keyword>
<dbReference type="RefSeq" id="WP_191158231.1">
    <property type="nucleotide sequence ID" value="NZ_JACXAI010000011.1"/>
</dbReference>
<evidence type="ECO:0000256" key="2">
    <source>
        <dbReference type="ARBA" id="ARBA00022741"/>
    </source>
</evidence>
<dbReference type="PANTHER" id="PTHR42939">
    <property type="entry name" value="ABC TRANSPORTER ATP-BINDING PROTEIN ALBC-RELATED"/>
    <property type="match status" value="1"/>
</dbReference>
<dbReference type="PANTHER" id="PTHR42939:SF3">
    <property type="entry name" value="ABC TRANSPORTER ATP-BINDING COMPONENT"/>
    <property type="match status" value="1"/>
</dbReference>
<dbReference type="Proteomes" id="UP000626844">
    <property type="component" value="Unassembled WGS sequence"/>
</dbReference>
<evidence type="ECO:0000313" key="5">
    <source>
        <dbReference type="EMBL" id="MBD1380636.1"/>
    </source>
</evidence>
<dbReference type="InterPro" id="IPR051782">
    <property type="entry name" value="ABC_Transporter_VariousFunc"/>
</dbReference>
<dbReference type="GO" id="GO:0005524">
    <property type="term" value="F:ATP binding"/>
    <property type="evidence" value="ECO:0007669"/>
    <property type="project" value="UniProtKB-KW"/>
</dbReference>
<dbReference type="EMBL" id="JACXAI010000011">
    <property type="protein sequence ID" value="MBD1380636.1"/>
    <property type="molecule type" value="Genomic_DNA"/>
</dbReference>
<sequence length="293" mass="33048">MNTLEINNLQKKIDKDFVLGPLNTEIEPGSVVALVGSNGSGKSTLFQMIMGLVKHDEGSIKVMNVNAGEPEMKKSTAYLPQSLVVQGKFTMRQLADLNKLAFADWSETIFQEYVQKFGIPLNKRLDKMSGGIQKKAFLAIQLSRSSSLLLLDEPYAGLDFAGQEMLDEEIIKYMERSENQTVLFASHSGDEIKRIADYIWLVHQGRHIGIFEKDELQQNWRRVWIKDSLAIKNDTPGLISVNQADGSLITKNNSQTLESLKKKGIEVLHTQPMDLREILTELLKKEEKGEKLI</sequence>
<reference evidence="5" key="1">
    <citation type="submission" date="2020-09" db="EMBL/GenBank/DDBJ databases">
        <title>A novel bacterium of genus Bacillus, isolated from South China Sea.</title>
        <authorList>
            <person name="Huang H."/>
            <person name="Mo K."/>
            <person name="Hu Y."/>
        </authorList>
    </citation>
    <scope>NUCLEOTIDE SEQUENCE</scope>
    <source>
        <strain evidence="5">IB182487</strain>
    </source>
</reference>
<organism evidence="5 6">
    <name type="scientific">Metabacillus arenae</name>
    <dbReference type="NCBI Taxonomy" id="2771434"/>
    <lineage>
        <taxon>Bacteria</taxon>
        <taxon>Bacillati</taxon>
        <taxon>Bacillota</taxon>
        <taxon>Bacilli</taxon>
        <taxon>Bacillales</taxon>
        <taxon>Bacillaceae</taxon>
        <taxon>Metabacillus</taxon>
    </lineage>
</organism>
<dbReference type="SMART" id="SM00382">
    <property type="entry name" value="AAA"/>
    <property type="match status" value="1"/>
</dbReference>